<sequence>MERSLHRFVRLLRVHGMRVSVSEALDAMRAAALPGTLADRETLRHALRVVLVKDRRDEELFEELFDRYFRLEPVVADTGGHDHSHAHDDLVDEGEVRSFTMAEEPSDTPQQGHSHGKPSDIRDFFRREDLATQYNLHQESNRIDLASLTDQIVLSKDNNRSGLSAGGRIELSTSRLHNAGVPGQLARTTGTRLDIDLTVAEEQALLDWLADPDGEAPEALPNGPIGAIANLPELLKKHLEALAAMDRRAFFDATDPGAVRVERIGEAERYRLEQTLRRLARTMSGALTHRRKIASRGRVDPARTMRANMRFDGVPFRPVTVARKEDKPRLVVLADVSLSVRRTARFTLHLVHGLQRLFAQVRTFAFVADVAEITDLFDQHPVERALDLVFSGEVLDVSANSDYGAALARFREEFGSAVTRRSTVVILGDGRGNGNDPNLPAFEEIARRSRRTIWLTPEPRYAWRLGNCDLPRYAELCDRVDVVRDLDGLDRAAEEMVSGAVGR</sequence>
<name>A0A132N5T9_9ACTN</name>
<dbReference type="STRING" id="1469144.LI90_2182"/>
<dbReference type="Proteomes" id="UP000070188">
    <property type="component" value="Unassembled WGS sequence"/>
</dbReference>
<keyword evidence="4" id="KW-1185">Reference proteome</keyword>
<dbReference type="OrthoDB" id="5174525at2"/>
<evidence type="ECO:0000313" key="5">
    <source>
        <dbReference type="Proteomes" id="UP000070598"/>
    </source>
</evidence>
<evidence type="ECO:0000313" key="1">
    <source>
        <dbReference type="EMBL" id="KWX01154.1"/>
    </source>
</evidence>
<evidence type="ECO:0000313" key="4">
    <source>
        <dbReference type="Proteomes" id="UP000070188"/>
    </source>
</evidence>
<evidence type="ECO:0000313" key="3">
    <source>
        <dbReference type="EMBL" id="KWX05515.1"/>
    </source>
</evidence>
<comment type="caution">
    <text evidence="3">The sequence shown here is derived from an EMBL/GenBank/DDBJ whole genome shotgun (WGS) entry which is preliminary data.</text>
</comment>
<protein>
    <submittedName>
        <fullName evidence="1">Protein containing von Willebrand factor type A (VWA) domain</fullName>
    </submittedName>
    <submittedName>
        <fullName evidence="3">von Willebrand factor A</fullName>
    </submittedName>
</protein>
<accession>A0A132N5T9</accession>
<reference evidence="4" key="3">
    <citation type="submission" date="2015-04" db="EMBL/GenBank/DDBJ databases">
        <title>Physiological reanalysis, assessment of diazotrophy, and genome sequences of multiple isolates of Streptomyces thermoautotrophicus.</title>
        <authorList>
            <person name="MacKellar D.C."/>
            <person name="Lieber L."/>
            <person name="Norman J."/>
            <person name="Bolger A."/>
            <person name="Tobin C."/>
            <person name="Murray J.W."/>
            <person name="Chang R."/>
            <person name="Ford T."/>
            <person name="Nguyen P.Q."/>
            <person name="Woodward J."/>
            <person name="Permingeat H."/>
            <person name="Joshi N.S."/>
            <person name="Silver P.A."/>
            <person name="Usadel B."/>
            <person name="Rutherford A.W."/>
            <person name="Friesen M."/>
            <person name="Prell J."/>
        </authorList>
    </citation>
    <scope>NUCLEOTIDE SEQUENCE [LARGE SCALE GENOMIC DNA]</scope>
    <source>
        <strain evidence="4">H1</strain>
    </source>
</reference>
<reference evidence="1" key="4">
    <citation type="submission" date="2015-04" db="EMBL/GenBank/DDBJ databases">
        <title>Physiological reanalysis, assessment of diazotrophy, and genome sequences of multiple isolates of Streptomyces thermoautotrophicus.</title>
        <authorList>
            <person name="MacKellar D.C."/>
            <person name="Lieber L."/>
            <person name="Norman J."/>
            <person name="Bolger A."/>
            <person name="Tobin C."/>
            <person name="Murray J.W."/>
            <person name="Woodward J."/>
            <person name="Friesen M."/>
            <person name="Prell J."/>
        </authorList>
    </citation>
    <scope>NUCLEOTIDE SEQUENCE [LARGE SCALE GENOMIC DNA]</scope>
    <source>
        <strain evidence="1">H1</strain>
    </source>
</reference>
<dbReference type="EMBL" id="JYIK01001119">
    <property type="protein sequence ID" value="KWX05424.1"/>
    <property type="molecule type" value="Genomic_DNA"/>
</dbReference>
<gene>
    <name evidence="1" type="ORF">LI90_2182</name>
    <name evidence="3" type="ORF">TH66_02235</name>
    <name evidence="2" type="ORF">TR74_23695</name>
</gene>
<dbReference type="PANTHER" id="PTHR39338:SF5">
    <property type="entry name" value="BLR6139 PROTEIN"/>
    <property type="match status" value="1"/>
</dbReference>
<dbReference type="InterPro" id="IPR008912">
    <property type="entry name" value="Uncharacterised_CoxE"/>
</dbReference>
<reference evidence="5" key="1">
    <citation type="submission" date="2015-02" db="EMBL/GenBank/DDBJ databases">
        <title>Physiological reanalysis, assessment of diazotrophy, and genome sequences of multiple isolates of Streptomyces thermoautotrophicus.</title>
        <authorList>
            <person name="MacKellar D.C."/>
            <person name="Lieber L."/>
            <person name="Norman J."/>
            <person name="Bolger A."/>
            <person name="Tobin C."/>
            <person name="Murray J.W."/>
            <person name="Friesen M."/>
            <person name="Prell J."/>
        </authorList>
    </citation>
    <scope>NUCLEOTIDE SEQUENCE [LARGE SCALE GENOMIC DNA]</scope>
    <source>
        <strain evidence="5">UBT1</strain>
    </source>
</reference>
<dbReference type="AlphaFoldDB" id="A0A132N5T9"/>
<dbReference type="Proteomes" id="UP000070659">
    <property type="component" value="Unassembled WGS sequence"/>
</dbReference>
<proteinExistence type="predicted"/>
<dbReference type="RefSeq" id="WP_066887421.1">
    <property type="nucleotide sequence ID" value="NZ_CP171739.1"/>
</dbReference>
<dbReference type="InterPro" id="IPR011195">
    <property type="entry name" value="UCP010256"/>
</dbReference>
<dbReference type="PATRIC" id="fig|1469144.10.peg.2365"/>
<dbReference type="EMBL" id="LAXD01000001">
    <property type="protein sequence ID" value="KWX01154.1"/>
    <property type="molecule type" value="Genomic_DNA"/>
</dbReference>
<dbReference type="PANTHER" id="PTHR39338">
    <property type="entry name" value="BLL5662 PROTEIN-RELATED"/>
    <property type="match status" value="1"/>
</dbReference>
<dbReference type="Proteomes" id="UP000070598">
    <property type="component" value="Unassembled WGS sequence"/>
</dbReference>
<evidence type="ECO:0000313" key="6">
    <source>
        <dbReference type="Proteomes" id="UP000070659"/>
    </source>
</evidence>
<evidence type="ECO:0000313" key="2">
    <source>
        <dbReference type="EMBL" id="KWX05424.1"/>
    </source>
</evidence>
<dbReference type="Pfam" id="PF05762">
    <property type="entry name" value="VWA_CoxE"/>
    <property type="match status" value="1"/>
</dbReference>
<dbReference type="PIRSF" id="PIRSF010256">
    <property type="entry name" value="CoxE_vWa"/>
    <property type="match status" value="1"/>
</dbReference>
<organism evidence="3 6">
    <name type="scientific">Carbonactinospora thermoautotrophica</name>
    <dbReference type="NCBI Taxonomy" id="1469144"/>
    <lineage>
        <taxon>Bacteria</taxon>
        <taxon>Bacillati</taxon>
        <taxon>Actinomycetota</taxon>
        <taxon>Actinomycetes</taxon>
        <taxon>Kitasatosporales</taxon>
        <taxon>Carbonactinosporaceae</taxon>
        <taxon>Carbonactinospora</taxon>
    </lineage>
</organism>
<reference evidence="3 6" key="2">
    <citation type="submission" date="2015-02" db="EMBL/GenBank/DDBJ databases">
        <title>Physiological reanalysis, assessment of diazotrophy, and genome sequences of multiple isolates of Streptomyces thermoautotrophicus.</title>
        <authorList>
            <person name="MacKellar D.C."/>
            <person name="Lieber L."/>
            <person name="Norman J."/>
            <person name="Bolger A."/>
            <person name="Tobin C."/>
            <person name="Murray J.W."/>
            <person name="Prell J."/>
        </authorList>
    </citation>
    <scope>NUCLEOTIDE SEQUENCE [LARGE SCALE GENOMIC DNA]</scope>
    <source>
        <strain evidence="3 6">UBT1</strain>
    </source>
</reference>
<dbReference type="EMBL" id="JYIJ01000011">
    <property type="protein sequence ID" value="KWX05515.1"/>
    <property type="molecule type" value="Genomic_DNA"/>
</dbReference>